<keyword evidence="1" id="KW-0812">Transmembrane</keyword>
<evidence type="ECO:0000313" key="2">
    <source>
        <dbReference type="EMBL" id="MPA67605.1"/>
    </source>
</evidence>
<reference evidence="2" key="1">
    <citation type="submission" date="2019-08" db="EMBL/GenBank/DDBJ databases">
        <title>Reference gene set and small RNA set construction with multiple tissues from Davidia involucrata Baill.</title>
        <authorList>
            <person name="Yang H."/>
            <person name="Zhou C."/>
            <person name="Li G."/>
            <person name="Wang J."/>
            <person name="Gao P."/>
            <person name="Wang M."/>
            <person name="Wang R."/>
            <person name="Zhao Y."/>
        </authorList>
    </citation>
    <scope>NUCLEOTIDE SEQUENCE</scope>
    <source>
        <tissue evidence="2">Mixed with DoveR01_LX</tissue>
    </source>
</reference>
<dbReference type="Gene3D" id="2.120.10.30">
    <property type="entry name" value="TolB, C-terminal domain"/>
    <property type="match status" value="1"/>
</dbReference>
<dbReference type="PANTHER" id="PTHR31460">
    <property type="match status" value="1"/>
</dbReference>
<evidence type="ECO:0000256" key="1">
    <source>
        <dbReference type="SAM" id="Phobius"/>
    </source>
</evidence>
<dbReference type="PANTHER" id="PTHR31460:SF3">
    <property type="entry name" value="MESOCENTIN"/>
    <property type="match status" value="1"/>
</dbReference>
<dbReference type="InterPro" id="IPR011042">
    <property type="entry name" value="6-blade_b-propeller_TolB-like"/>
</dbReference>
<accession>A0A5B7BG74</accession>
<keyword evidence="1" id="KW-0472">Membrane</keyword>
<name>A0A5B7BG74_DAVIN</name>
<organism evidence="2">
    <name type="scientific">Davidia involucrata</name>
    <name type="common">Dove tree</name>
    <dbReference type="NCBI Taxonomy" id="16924"/>
    <lineage>
        <taxon>Eukaryota</taxon>
        <taxon>Viridiplantae</taxon>
        <taxon>Streptophyta</taxon>
        <taxon>Embryophyta</taxon>
        <taxon>Tracheophyta</taxon>
        <taxon>Spermatophyta</taxon>
        <taxon>Magnoliopsida</taxon>
        <taxon>eudicotyledons</taxon>
        <taxon>Gunneridae</taxon>
        <taxon>Pentapetalae</taxon>
        <taxon>asterids</taxon>
        <taxon>Cornales</taxon>
        <taxon>Nyssaceae</taxon>
        <taxon>Davidia</taxon>
    </lineage>
</organism>
<sequence length="370" mass="40778">MSITKSKTTLSFITAFLIIFVVGPTFARRPHIIDFRSPNLFPESFAWDPSGQHFVVGSLRHRTILSVSDAAVVDTFISDPSLPPNSTVLGVFVDSLHHRLLAAIFSAPPLPTFNALAAYDLRSRRRLFLAPLHDPTSTSTSASDRPLANDVAVDFSGNAYVTNSADNFIWKVNLEGEASVFSRSPVFTSHPVDRDAPYSFCGINGIVYISKGYLLVVQTNTGKMFKVNAEDGTAKTVLLNRDLPLADGVAVRSDGVIVVVSQHKAYFVKSDNSWSEGVVYDETALDAEGFATSVKVGGDDRIYVLYGHVKEGMWENKEREKFSIVEIEAESETGDESVWVFVLIGLGLAYFLFWRFQMGQLVTNMNKKTA</sequence>
<dbReference type="SUPFAM" id="SSF101898">
    <property type="entry name" value="NHL repeat"/>
    <property type="match status" value="1"/>
</dbReference>
<dbReference type="FunFam" id="2.120.10.30:FF:000089">
    <property type="entry name" value="Calcium-dependent phosphotriesterase superfamily protein"/>
    <property type="match status" value="1"/>
</dbReference>
<evidence type="ECO:0008006" key="3">
    <source>
        <dbReference type="Google" id="ProtNLM"/>
    </source>
</evidence>
<dbReference type="EMBL" id="GHES01037046">
    <property type="protein sequence ID" value="MPA67605.1"/>
    <property type="molecule type" value="Transcribed_RNA"/>
</dbReference>
<dbReference type="InterPro" id="IPR053224">
    <property type="entry name" value="Sensory_adhesion_molecule"/>
</dbReference>
<dbReference type="AlphaFoldDB" id="A0A5B7BG74"/>
<keyword evidence="1" id="KW-1133">Transmembrane helix</keyword>
<protein>
    <recommendedName>
        <fullName evidence="3">SMP-30/Gluconolactonase/LRE-like region domain-containing protein</fullName>
    </recommendedName>
</protein>
<feature type="transmembrane region" description="Helical" evidence="1">
    <location>
        <begin position="338"/>
        <end position="356"/>
    </location>
</feature>
<proteinExistence type="predicted"/>
<gene>
    <name evidence="2" type="ORF">Din_037046</name>
</gene>
<dbReference type="GO" id="GO:0005783">
    <property type="term" value="C:endoplasmic reticulum"/>
    <property type="evidence" value="ECO:0007669"/>
    <property type="project" value="TreeGrafter"/>
</dbReference>